<dbReference type="InterPro" id="IPR011033">
    <property type="entry name" value="PRC_barrel-like_sf"/>
</dbReference>
<protein>
    <submittedName>
        <fullName evidence="3">PRC-barrel domain containing protein</fullName>
    </submittedName>
</protein>
<dbReference type="SUPFAM" id="SSF50346">
    <property type="entry name" value="PRC-barrel domain"/>
    <property type="match status" value="2"/>
</dbReference>
<dbReference type="PANTHER" id="PTHR36505:SF1">
    <property type="entry name" value="BLR1072 PROTEIN"/>
    <property type="match status" value="1"/>
</dbReference>
<proteinExistence type="predicted"/>
<reference evidence="3 4" key="1">
    <citation type="submission" date="2019-06" db="EMBL/GenBank/DDBJ databases">
        <authorList>
            <person name="Li M."/>
        </authorList>
    </citation>
    <scope>NUCLEOTIDE SEQUENCE [LARGE SCALE GENOMIC DNA]</scope>
    <source>
        <strain evidence="3 4">BGMRC2036</strain>
    </source>
</reference>
<accession>A0A506UDK0</accession>
<feature type="domain" description="PRC-barrel" evidence="2">
    <location>
        <begin position="66"/>
        <end position="147"/>
    </location>
</feature>
<dbReference type="Gene3D" id="2.30.30.240">
    <property type="entry name" value="PRC-barrel domain"/>
    <property type="match status" value="2"/>
</dbReference>
<keyword evidence="4" id="KW-1185">Reference proteome</keyword>
<name>A0A506UDK0_9HYPH</name>
<evidence type="ECO:0000313" key="3">
    <source>
        <dbReference type="EMBL" id="TPW31024.1"/>
    </source>
</evidence>
<dbReference type="RefSeq" id="WP_141148896.1">
    <property type="nucleotide sequence ID" value="NZ_VHLG01000004.1"/>
</dbReference>
<sequence length="347" mass="35871">MLRKILSTTAIVALLATGAAHAQDSTAKGDAAIAVQAPADATANPLFPDDRMRGNGSSFFDAGDHQILASTLLGWPVYGMSTQDNKMQSIGDVNDIVMAPDGSAQALVIGVGGFLGVGEKNVAVDVDRVSWKASEEGNYLSVDATREDLENAPAFKPDGENVLRVGAVNMESLEKAYHETARNVSNAAGTAYDSLSNGLADAADKTGDALKKTSDSMASTARDMTASVEGRPVRGTDMAQMTPVAPGGVSADQLKGAPVLSQSGDEVGEVSNVIMGNDGIEAYVADVGGFLGVGEKPVAIAPAAVTIMKDKDGNLVIDTDFDQNTLKDHVAYSADAFHNDPAKVLLN</sequence>
<feature type="chain" id="PRO_5021231340" evidence="1">
    <location>
        <begin position="23"/>
        <end position="347"/>
    </location>
</feature>
<feature type="signal peptide" evidence="1">
    <location>
        <begin position="1"/>
        <end position="22"/>
    </location>
</feature>
<organism evidence="3 4">
    <name type="scientific">Martelella alba</name>
    <dbReference type="NCBI Taxonomy" id="2590451"/>
    <lineage>
        <taxon>Bacteria</taxon>
        <taxon>Pseudomonadati</taxon>
        <taxon>Pseudomonadota</taxon>
        <taxon>Alphaproteobacteria</taxon>
        <taxon>Hyphomicrobiales</taxon>
        <taxon>Aurantimonadaceae</taxon>
        <taxon>Martelella</taxon>
    </lineage>
</organism>
<evidence type="ECO:0000259" key="2">
    <source>
        <dbReference type="Pfam" id="PF05239"/>
    </source>
</evidence>
<gene>
    <name evidence="3" type="ORF">FJU08_10230</name>
</gene>
<comment type="caution">
    <text evidence="3">The sequence shown here is derived from an EMBL/GenBank/DDBJ whole genome shotgun (WGS) entry which is preliminary data.</text>
</comment>
<dbReference type="PANTHER" id="PTHR36505">
    <property type="entry name" value="BLR1072 PROTEIN"/>
    <property type="match status" value="1"/>
</dbReference>
<dbReference type="EMBL" id="VHLG01000004">
    <property type="protein sequence ID" value="TPW31024.1"/>
    <property type="molecule type" value="Genomic_DNA"/>
</dbReference>
<dbReference type="InterPro" id="IPR027275">
    <property type="entry name" value="PRC-brl_dom"/>
</dbReference>
<dbReference type="Pfam" id="PF05239">
    <property type="entry name" value="PRC"/>
    <property type="match status" value="2"/>
</dbReference>
<dbReference type="AlphaFoldDB" id="A0A506UDK0"/>
<feature type="domain" description="PRC-barrel" evidence="2">
    <location>
        <begin position="249"/>
        <end position="322"/>
    </location>
</feature>
<evidence type="ECO:0000256" key="1">
    <source>
        <dbReference type="SAM" id="SignalP"/>
    </source>
</evidence>
<dbReference type="OrthoDB" id="7876889at2"/>
<keyword evidence="1" id="KW-0732">Signal</keyword>
<evidence type="ECO:0000313" key="4">
    <source>
        <dbReference type="Proteomes" id="UP000318801"/>
    </source>
</evidence>
<dbReference type="Proteomes" id="UP000318801">
    <property type="component" value="Unassembled WGS sequence"/>
</dbReference>